<gene>
    <name evidence="1" type="ORF">ACFQDL_02580</name>
</gene>
<accession>A0ABW1ZUR0</accession>
<evidence type="ECO:0000313" key="1">
    <source>
        <dbReference type="EMBL" id="MFC6669119.1"/>
    </source>
</evidence>
<name>A0ABW1ZUR0_9GAMM</name>
<evidence type="ECO:0000313" key="2">
    <source>
        <dbReference type="Proteomes" id="UP001596422"/>
    </source>
</evidence>
<proteinExistence type="predicted"/>
<reference evidence="2" key="1">
    <citation type="journal article" date="2019" name="Int. J. Syst. Evol. Microbiol.">
        <title>The Global Catalogue of Microorganisms (GCM) 10K type strain sequencing project: providing services to taxonomists for standard genome sequencing and annotation.</title>
        <authorList>
            <consortium name="The Broad Institute Genomics Platform"/>
            <consortium name="The Broad Institute Genome Sequencing Center for Infectious Disease"/>
            <person name="Wu L."/>
            <person name="Ma J."/>
        </authorList>
    </citation>
    <scope>NUCLEOTIDE SEQUENCE [LARGE SCALE GENOMIC DNA]</scope>
    <source>
        <strain evidence="2">NBRC 111756</strain>
    </source>
</reference>
<dbReference type="EMBL" id="JBHSWE010000001">
    <property type="protein sequence ID" value="MFC6669119.1"/>
    <property type="molecule type" value="Genomic_DNA"/>
</dbReference>
<dbReference type="RefSeq" id="WP_379907687.1">
    <property type="nucleotide sequence ID" value="NZ_JBHSWE010000001.1"/>
</dbReference>
<keyword evidence="2" id="KW-1185">Reference proteome</keyword>
<protein>
    <submittedName>
        <fullName evidence="1">Uncharacterized protein</fullName>
    </submittedName>
</protein>
<organism evidence="1 2">
    <name type="scientific">Marinobacterium aestuariivivens</name>
    <dbReference type="NCBI Taxonomy" id="1698799"/>
    <lineage>
        <taxon>Bacteria</taxon>
        <taxon>Pseudomonadati</taxon>
        <taxon>Pseudomonadota</taxon>
        <taxon>Gammaproteobacteria</taxon>
        <taxon>Oceanospirillales</taxon>
        <taxon>Oceanospirillaceae</taxon>
        <taxon>Marinobacterium</taxon>
    </lineage>
</organism>
<dbReference type="Proteomes" id="UP001596422">
    <property type="component" value="Unassembled WGS sequence"/>
</dbReference>
<sequence>MSELSISALMNAGGEMLQRAHASLKEQARLIDRLSGSIGDNFAGAARLLDACTGQVVVAVPESLARAGVAIAAALEASGFDARPVAGPAPDELAGHLCEQDLLLLVDPEPAHWLAALARFEGPIVILGGEEESFTTCTRVQLPVCIDRSGCPDYLFSAVSELAFIALGDALIAALGRQGRRAAPEI</sequence>
<comment type="caution">
    <text evidence="1">The sequence shown here is derived from an EMBL/GenBank/DDBJ whole genome shotgun (WGS) entry which is preliminary data.</text>
</comment>